<dbReference type="GeneTree" id="ENSGT00940000153593"/>
<evidence type="ECO:0000256" key="11">
    <source>
        <dbReference type="ARBA" id="ARBA00023242"/>
    </source>
</evidence>
<dbReference type="Pfam" id="PF10241">
    <property type="entry name" value="KxDL"/>
    <property type="match status" value="1"/>
</dbReference>
<dbReference type="InterPro" id="IPR038587">
    <property type="entry name" value="Ribosomal_eL40_sf"/>
</dbReference>
<dbReference type="SMART" id="SM01377">
    <property type="entry name" value="Ribosomal_L40e"/>
    <property type="match status" value="1"/>
</dbReference>
<dbReference type="Pfam" id="PF01020">
    <property type="entry name" value="Ribosomal_L40e"/>
    <property type="match status" value="1"/>
</dbReference>
<proteinExistence type="inferred from homology"/>
<reference evidence="16" key="2">
    <citation type="submission" date="2025-08" db="UniProtKB">
        <authorList>
            <consortium name="Ensembl"/>
        </authorList>
    </citation>
    <scope>IDENTIFICATION</scope>
</reference>
<keyword evidence="8" id="KW-0963">Cytoplasm</keyword>
<keyword evidence="11" id="KW-0539">Nucleus</keyword>
<evidence type="ECO:0000256" key="2">
    <source>
        <dbReference type="ARBA" id="ARBA00004123"/>
    </source>
</evidence>
<dbReference type="GO" id="GO:0003735">
    <property type="term" value="F:structural constituent of ribosome"/>
    <property type="evidence" value="ECO:0007669"/>
    <property type="project" value="InterPro"/>
</dbReference>
<dbReference type="PROSITE" id="PS00299">
    <property type="entry name" value="UBIQUITIN_1"/>
    <property type="match status" value="1"/>
</dbReference>
<dbReference type="AlphaFoldDB" id="H3AHU2"/>
<evidence type="ECO:0000313" key="17">
    <source>
        <dbReference type="Proteomes" id="UP000008672"/>
    </source>
</evidence>
<dbReference type="Pfam" id="PF00240">
    <property type="entry name" value="ubiquitin"/>
    <property type="match status" value="1"/>
</dbReference>
<evidence type="ECO:0000256" key="12">
    <source>
        <dbReference type="ARBA" id="ARBA00023274"/>
    </source>
</evidence>
<evidence type="ECO:0000256" key="14">
    <source>
        <dbReference type="ARBA" id="ARBA00035298"/>
    </source>
</evidence>
<dbReference type="InterPro" id="IPR000626">
    <property type="entry name" value="Ubiquitin-like_dom"/>
</dbReference>
<sequence length="231" mass="26754">KMEPTASGMFCGKMLSMVNSEDVNAIIQAQRHMLDRFEKTNEMLLNFNNLSNVRLQQMNERFQHHTRTLVEMKKDLDSIFRRIRTLKGKLAKQYPDAFSTSAKMQIFVKTLTGKTITLEVEPSDTIENVKAKIQDKEGIPPDQQRLIFAGKQLEDGRTLSDYNIQKESTLHLVLRLRGGIIEPSLRMLACKYNCDKMICRKCYARLHPRAVNCRKKKCGHTNNLRPKKKLK</sequence>
<dbReference type="Gene3D" id="3.10.20.90">
    <property type="entry name" value="Phosphatidylinositol 3-kinase Catalytic Subunit, Chain A, domain 1"/>
    <property type="match status" value="1"/>
</dbReference>
<dbReference type="InterPro" id="IPR039843">
    <property type="entry name" value="KXD1-like"/>
</dbReference>
<dbReference type="EMBL" id="AFYH01145720">
    <property type="status" value="NOT_ANNOTATED_CDS"/>
    <property type="molecule type" value="Genomic_DNA"/>
</dbReference>
<keyword evidence="10" id="KW-0689">Ribosomal protein</keyword>
<dbReference type="InterPro" id="IPR029071">
    <property type="entry name" value="Ubiquitin-like_domsf"/>
</dbReference>
<keyword evidence="17" id="KW-1185">Reference proteome</keyword>
<evidence type="ECO:0000256" key="5">
    <source>
        <dbReference type="ARBA" id="ARBA00008373"/>
    </source>
</evidence>
<keyword evidence="9" id="KW-1017">Isopeptide bond</keyword>
<dbReference type="InterPro" id="IPR019371">
    <property type="entry name" value="KxDL_dom"/>
</dbReference>
<reference evidence="16" key="3">
    <citation type="submission" date="2025-09" db="UniProtKB">
        <authorList>
            <consortium name="Ensembl"/>
        </authorList>
    </citation>
    <scope>IDENTIFICATION</scope>
</reference>
<dbReference type="HOGENOM" id="CLU_010412_3_0_1"/>
<comment type="subunit">
    <text evidence="13">Part of the 60S ribosomal subunit.</text>
</comment>
<dbReference type="Gene3D" id="4.10.1060.50">
    <property type="match status" value="1"/>
</dbReference>
<dbReference type="SMART" id="SM00213">
    <property type="entry name" value="UBQ"/>
    <property type="match status" value="1"/>
</dbReference>
<evidence type="ECO:0000256" key="7">
    <source>
        <dbReference type="ARBA" id="ARBA00014719"/>
    </source>
</evidence>
<dbReference type="PANTHER" id="PTHR13511:SF0">
    <property type="entry name" value="KXDL MOTIF-CONTAINING PROTEIN 1"/>
    <property type="match status" value="1"/>
</dbReference>
<dbReference type="InterPro" id="IPR011332">
    <property type="entry name" value="Ribosomal_zn-bd"/>
</dbReference>
<dbReference type="CDD" id="cd01803">
    <property type="entry name" value="Ubl_ubiquitin"/>
    <property type="match status" value="1"/>
</dbReference>
<keyword evidence="12" id="KW-0687">Ribonucleoprotein</keyword>
<evidence type="ECO:0000259" key="15">
    <source>
        <dbReference type="PROSITE" id="PS50053"/>
    </source>
</evidence>
<comment type="function">
    <text evidence="1">Component of the 60S subunit of the ribosome.</text>
</comment>
<evidence type="ECO:0000256" key="10">
    <source>
        <dbReference type="ARBA" id="ARBA00022980"/>
    </source>
</evidence>
<evidence type="ECO:0000256" key="3">
    <source>
        <dbReference type="ARBA" id="ARBA00004496"/>
    </source>
</evidence>
<dbReference type="FunCoup" id="H3AHU2">
    <property type="interactions" value="2452"/>
</dbReference>
<dbReference type="FunFam" id="4.10.1060.50:FF:000001">
    <property type="entry name" value="ubiquitin-60S ribosomal protein L40"/>
    <property type="match status" value="1"/>
</dbReference>
<dbReference type="PRINTS" id="PR00348">
    <property type="entry name" value="UBIQUITIN"/>
</dbReference>
<accession>H3AHU2</accession>
<dbReference type="eggNOG" id="KOG3443">
    <property type="taxonomic scope" value="Eukaryota"/>
</dbReference>
<protein>
    <recommendedName>
        <fullName evidence="7">KxDL motif-containing protein 1</fullName>
    </recommendedName>
    <alternativeName>
        <fullName evidence="14">Ubiquitin-ribosomal protein eL40 fusion protein</fullName>
    </alternativeName>
</protein>
<dbReference type="EMBL" id="AFYH01145723">
    <property type="status" value="NOT_ANNOTATED_CDS"/>
    <property type="molecule type" value="Genomic_DNA"/>
</dbReference>
<dbReference type="GO" id="GO:0006412">
    <property type="term" value="P:translation"/>
    <property type="evidence" value="ECO:0007669"/>
    <property type="project" value="InterPro"/>
</dbReference>
<comment type="subcellular location">
    <subcellularLocation>
        <location evidence="3">Cytoplasm</location>
    </subcellularLocation>
    <subcellularLocation>
        <location evidence="2">Nucleus</location>
    </subcellularLocation>
</comment>
<name>H3AHU2_LATCH</name>
<evidence type="ECO:0000256" key="8">
    <source>
        <dbReference type="ARBA" id="ARBA00022490"/>
    </source>
</evidence>
<gene>
    <name evidence="16" type="primary">KXD1</name>
</gene>
<dbReference type="GO" id="GO:0005634">
    <property type="term" value="C:nucleus"/>
    <property type="evidence" value="ECO:0007669"/>
    <property type="project" value="UniProtKB-SubCell"/>
</dbReference>
<dbReference type="EMBL" id="AFYH01145721">
    <property type="status" value="NOT_ANNOTATED_CDS"/>
    <property type="molecule type" value="Genomic_DNA"/>
</dbReference>
<dbReference type="PANTHER" id="PTHR13511">
    <property type="entry name" value="KXDL MOTIF-CONTAINING PROTEIN 1"/>
    <property type="match status" value="1"/>
</dbReference>
<dbReference type="FunFam" id="3.10.20.90:FF:000014">
    <property type="entry name" value="Ubiquitin-60S ribosomal L40 fusion"/>
    <property type="match status" value="1"/>
</dbReference>
<evidence type="ECO:0000256" key="4">
    <source>
        <dbReference type="ARBA" id="ARBA00005913"/>
    </source>
</evidence>
<dbReference type="PROSITE" id="PS50053">
    <property type="entry name" value="UBIQUITIN_2"/>
    <property type="match status" value="1"/>
</dbReference>
<dbReference type="InterPro" id="IPR019954">
    <property type="entry name" value="Ubiquitin_CS"/>
</dbReference>
<dbReference type="SUPFAM" id="SSF57829">
    <property type="entry name" value="Zn-binding ribosomal proteins"/>
    <property type="match status" value="1"/>
</dbReference>
<comment type="similarity">
    <text evidence="4">Belongs to the KXD1 family.</text>
</comment>
<dbReference type="GO" id="GO:0005737">
    <property type="term" value="C:cytoplasm"/>
    <property type="evidence" value="ECO:0007669"/>
    <property type="project" value="UniProtKB-SubCell"/>
</dbReference>
<evidence type="ECO:0000256" key="6">
    <source>
        <dbReference type="ARBA" id="ARBA00010570"/>
    </source>
</evidence>
<dbReference type="EMBL" id="AFYH01145719">
    <property type="status" value="NOT_ANNOTATED_CDS"/>
    <property type="molecule type" value="Genomic_DNA"/>
</dbReference>
<dbReference type="InParanoid" id="H3AHU2"/>
<comment type="similarity">
    <text evidence="5">In the N-terminal section; belongs to the ubiquitin family.</text>
</comment>
<dbReference type="Proteomes" id="UP000008672">
    <property type="component" value="Unassembled WGS sequence"/>
</dbReference>
<evidence type="ECO:0000313" key="16">
    <source>
        <dbReference type="Ensembl" id="ENSLACP00000009213.1"/>
    </source>
</evidence>
<evidence type="ECO:0000256" key="13">
    <source>
        <dbReference type="ARBA" id="ARBA00035124"/>
    </source>
</evidence>
<dbReference type="Bgee" id="ENSLACG00000008132">
    <property type="expression patterns" value="Expressed in mesonephros and 6 other cell types or tissues"/>
</dbReference>
<dbReference type="InterPro" id="IPR019956">
    <property type="entry name" value="Ubiquitin_dom"/>
</dbReference>
<evidence type="ECO:0000256" key="9">
    <source>
        <dbReference type="ARBA" id="ARBA00022499"/>
    </source>
</evidence>
<dbReference type="STRING" id="7897.ENSLACP00000009213"/>
<dbReference type="eggNOG" id="KOG0003">
    <property type="taxonomic scope" value="Eukaryota"/>
</dbReference>
<feature type="domain" description="Ubiquitin-like" evidence="15">
    <location>
        <begin position="104"/>
        <end position="179"/>
    </location>
</feature>
<reference evidence="17" key="1">
    <citation type="submission" date="2011-08" db="EMBL/GenBank/DDBJ databases">
        <title>The draft genome of Latimeria chalumnae.</title>
        <authorList>
            <person name="Di Palma F."/>
            <person name="Alfoldi J."/>
            <person name="Johnson J."/>
            <person name="Berlin A."/>
            <person name="Gnerre S."/>
            <person name="Jaffe D."/>
            <person name="MacCallum I."/>
            <person name="Young S."/>
            <person name="Walker B.J."/>
            <person name="Lander E."/>
            <person name="Lindblad-Toh K."/>
        </authorList>
    </citation>
    <scope>NUCLEOTIDE SEQUENCE [LARGE SCALE GENOMIC DNA]</scope>
    <source>
        <strain evidence="17">Wild caught</strain>
    </source>
</reference>
<dbReference type="GO" id="GO:0099078">
    <property type="term" value="C:BORC complex"/>
    <property type="evidence" value="ECO:0007669"/>
    <property type="project" value="TreeGrafter"/>
</dbReference>
<dbReference type="InterPro" id="IPR001975">
    <property type="entry name" value="Ribosomal_eL40_dom"/>
</dbReference>
<dbReference type="SUPFAM" id="SSF54236">
    <property type="entry name" value="Ubiquitin-like"/>
    <property type="match status" value="1"/>
</dbReference>
<dbReference type="GO" id="GO:0015934">
    <property type="term" value="C:large ribosomal subunit"/>
    <property type="evidence" value="ECO:0007669"/>
    <property type="project" value="UniProtKB-ARBA"/>
</dbReference>
<organism evidence="16 17">
    <name type="scientific">Latimeria chalumnae</name>
    <name type="common">Coelacanth</name>
    <dbReference type="NCBI Taxonomy" id="7897"/>
    <lineage>
        <taxon>Eukaryota</taxon>
        <taxon>Metazoa</taxon>
        <taxon>Chordata</taxon>
        <taxon>Craniata</taxon>
        <taxon>Vertebrata</taxon>
        <taxon>Euteleostomi</taxon>
        <taxon>Coelacanthiformes</taxon>
        <taxon>Coelacanthidae</taxon>
        <taxon>Latimeria</taxon>
    </lineage>
</organism>
<comment type="similarity">
    <text evidence="6">In the C-terminal section; belongs to the eukaryotic ribosomal protein eL40 family.</text>
</comment>
<dbReference type="GO" id="GO:0032418">
    <property type="term" value="P:lysosome localization"/>
    <property type="evidence" value="ECO:0007669"/>
    <property type="project" value="TreeGrafter"/>
</dbReference>
<evidence type="ECO:0000256" key="1">
    <source>
        <dbReference type="ARBA" id="ARBA00002241"/>
    </source>
</evidence>
<dbReference type="EMBL" id="AFYH01145722">
    <property type="status" value="NOT_ANNOTATED_CDS"/>
    <property type="molecule type" value="Genomic_DNA"/>
</dbReference>
<dbReference type="Ensembl" id="ENSLACT00000009284.1">
    <property type="protein sequence ID" value="ENSLACP00000009213.1"/>
    <property type="gene ID" value="ENSLACG00000008132.2"/>
</dbReference>